<dbReference type="InterPro" id="IPR013087">
    <property type="entry name" value="Znf_C2H2_type"/>
</dbReference>
<protein>
    <recommendedName>
        <fullName evidence="1">C2H2-type domain-containing protein</fullName>
    </recommendedName>
</protein>
<keyword evidence="3" id="KW-1185">Reference proteome</keyword>
<gene>
    <name evidence="2" type="ORF">DPMN_031334</name>
</gene>
<comment type="caution">
    <text evidence="2">The sequence shown here is derived from an EMBL/GenBank/DDBJ whole genome shotgun (WGS) entry which is preliminary data.</text>
</comment>
<name>A0A9D4M2L3_DREPO</name>
<reference evidence="2" key="1">
    <citation type="journal article" date="2019" name="bioRxiv">
        <title>The Genome of the Zebra Mussel, Dreissena polymorpha: A Resource for Invasive Species Research.</title>
        <authorList>
            <person name="McCartney M.A."/>
            <person name="Auch B."/>
            <person name="Kono T."/>
            <person name="Mallez S."/>
            <person name="Zhang Y."/>
            <person name="Obille A."/>
            <person name="Becker A."/>
            <person name="Abrahante J.E."/>
            <person name="Garbe J."/>
            <person name="Badalamenti J.P."/>
            <person name="Herman A."/>
            <person name="Mangelson H."/>
            <person name="Liachko I."/>
            <person name="Sullivan S."/>
            <person name="Sone E.D."/>
            <person name="Koren S."/>
            <person name="Silverstein K.A.T."/>
            <person name="Beckman K.B."/>
            <person name="Gohl D.M."/>
        </authorList>
    </citation>
    <scope>NUCLEOTIDE SEQUENCE</scope>
    <source>
        <strain evidence="2">Duluth1</strain>
        <tissue evidence="2">Whole animal</tissue>
    </source>
</reference>
<evidence type="ECO:0000313" key="2">
    <source>
        <dbReference type="EMBL" id="KAH3868194.1"/>
    </source>
</evidence>
<dbReference type="EMBL" id="JAIWYP010000002">
    <property type="protein sequence ID" value="KAH3868194.1"/>
    <property type="molecule type" value="Genomic_DNA"/>
</dbReference>
<proteinExistence type="predicted"/>
<sequence>MSRKEDPNFLSWESDIDLDDLLGDYTNDEENVNISSVSKSSSSVEKCPNIYVCPECSREYKTVAGFRGHVTKKHDKNLKGME</sequence>
<dbReference type="PROSITE" id="PS00028">
    <property type="entry name" value="ZINC_FINGER_C2H2_1"/>
    <property type="match status" value="1"/>
</dbReference>
<organism evidence="2 3">
    <name type="scientific">Dreissena polymorpha</name>
    <name type="common">Zebra mussel</name>
    <name type="synonym">Mytilus polymorpha</name>
    <dbReference type="NCBI Taxonomy" id="45954"/>
    <lineage>
        <taxon>Eukaryota</taxon>
        <taxon>Metazoa</taxon>
        <taxon>Spiralia</taxon>
        <taxon>Lophotrochozoa</taxon>
        <taxon>Mollusca</taxon>
        <taxon>Bivalvia</taxon>
        <taxon>Autobranchia</taxon>
        <taxon>Heteroconchia</taxon>
        <taxon>Euheterodonta</taxon>
        <taxon>Imparidentia</taxon>
        <taxon>Neoheterodontei</taxon>
        <taxon>Myida</taxon>
        <taxon>Dreissenoidea</taxon>
        <taxon>Dreissenidae</taxon>
        <taxon>Dreissena</taxon>
    </lineage>
</organism>
<reference evidence="2" key="2">
    <citation type="submission" date="2020-11" db="EMBL/GenBank/DDBJ databases">
        <authorList>
            <person name="McCartney M.A."/>
            <person name="Auch B."/>
            <person name="Kono T."/>
            <person name="Mallez S."/>
            <person name="Becker A."/>
            <person name="Gohl D.M."/>
            <person name="Silverstein K.A.T."/>
            <person name="Koren S."/>
            <person name="Bechman K.B."/>
            <person name="Herman A."/>
            <person name="Abrahante J.E."/>
            <person name="Garbe J."/>
        </authorList>
    </citation>
    <scope>NUCLEOTIDE SEQUENCE</scope>
    <source>
        <strain evidence="2">Duluth1</strain>
        <tissue evidence="2">Whole animal</tissue>
    </source>
</reference>
<evidence type="ECO:0000313" key="3">
    <source>
        <dbReference type="Proteomes" id="UP000828390"/>
    </source>
</evidence>
<feature type="domain" description="C2H2-type" evidence="1">
    <location>
        <begin position="53"/>
        <end position="74"/>
    </location>
</feature>
<accession>A0A9D4M2L3</accession>
<dbReference type="Proteomes" id="UP000828390">
    <property type="component" value="Unassembled WGS sequence"/>
</dbReference>
<evidence type="ECO:0000259" key="1">
    <source>
        <dbReference type="PROSITE" id="PS00028"/>
    </source>
</evidence>
<dbReference type="AlphaFoldDB" id="A0A9D4M2L3"/>